<reference evidence="2" key="1">
    <citation type="journal article" date="2020" name="Stud. Mycol.">
        <title>101 Dothideomycetes genomes: a test case for predicting lifestyles and emergence of pathogens.</title>
        <authorList>
            <person name="Haridas S."/>
            <person name="Albert R."/>
            <person name="Binder M."/>
            <person name="Bloem J."/>
            <person name="Labutti K."/>
            <person name="Salamov A."/>
            <person name="Andreopoulos B."/>
            <person name="Baker S."/>
            <person name="Barry K."/>
            <person name="Bills G."/>
            <person name="Bluhm B."/>
            <person name="Cannon C."/>
            <person name="Castanera R."/>
            <person name="Culley D."/>
            <person name="Daum C."/>
            <person name="Ezra D."/>
            <person name="Gonzalez J."/>
            <person name="Henrissat B."/>
            <person name="Kuo A."/>
            <person name="Liang C."/>
            <person name="Lipzen A."/>
            <person name="Lutzoni F."/>
            <person name="Magnuson J."/>
            <person name="Mondo S."/>
            <person name="Nolan M."/>
            <person name="Ohm R."/>
            <person name="Pangilinan J."/>
            <person name="Park H.-J."/>
            <person name="Ramirez L."/>
            <person name="Alfaro M."/>
            <person name="Sun H."/>
            <person name="Tritt A."/>
            <person name="Yoshinaga Y."/>
            <person name="Zwiers L.-H."/>
            <person name="Turgeon B."/>
            <person name="Goodwin S."/>
            <person name="Spatafora J."/>
            <person name="Crous P."/>
            <person name="Grigoriev I."/>
        </authorList>
    </citation>
    <scope>NUCLEOTIDE SEQUENCE</scope>
    <source>
        <strain evidence="2">CBS 113979</strain>
    </source>
</reference>
<sequence>MPQFKLRLESLLIYAFKSSKSEHSKIVTRQKSTRTLRNTTISCDPTGNPSLDTPQSCNSRRLVGDYSVREVVGRTLLSSEPY</sequence>
<proteinExistence type="predicted"/>
<organism evidence="2 3">
    <name type="scientific">Aulographum hederae CBS 113979</name>
    <dbReference type="NCBI Taxonomy" id="1176131"/>
    <lineage>
        <taxon>Eukaryota</taxon>
        <taxon>Fungi</taxon>
        <taxon>Dikarya</taxon>
        <taxon>Ascomycota</taxon>
        <taxon>Pezizomycotina</taxon>
        <taxon>Dothideomycetes</taxon>
        <taxon>Pleosporomycetidae</taxon>
        <taxon>Aulographales</taxon>
        <taxon>Aulographaceae</taxon>
    </lineage>
</organism>
<feature type="region of interest" description="Disordered" evidence="1">
    <location>
        <begin position="37"/>
        <end position="58"/>
    </location>
</feature>
<gene>
    <name evidence="2" type="ORF">K402DRAFT_390358</name>
</gene>
<evidence type="ECO:0000256" key="1">
    <source>
        <dbReference type="SAM" id="MobiDB-lite"/>
    </source>
</evidence>
<accession>A0A6G1HAJ3</accession>
<keyword evidence="3" id="KW-1185">Reference proteome</keyword>
<evidence type="ECO:0000313" key="3">
    <source>
        <dbReference type="Proteomes" id="UP000800041"/>
    </source>
</evidence>
<dbReference type="Proteomes" id="UP000800041">
    <property type="component" value="Unassembled WGS sequence"/>
</dbReference>
<evidence type="ECO:0000313" key="2">
    <source>
        <dbReference type="EMBL" id="KAF1990039.1"/>
    </source>
</evidence>
<name>A0A6G1HAJ3_9PEZI</name>
<protein>
    <submittedName>
        <fullName evidence="2">Uncharacterized protein</fullName>
    </submittedName>
</protein>
<dbReference type="EMBL" id="ML977143">
    <property type="protein sequence ID" value="KAF1990039.1"/>
    <property type="molecule type" value="Genomic_DNA"/>
</dbReference>
<dbReference type="AlphaFoldDB" id="A0A6G1HAJ3"/>